<sequence>MNTIIQDSLQKSYTYTAYRHLMQTYAQEGKTTGEQTEAYVHYTHLNEARMHRLDKTITLTPEVSHFLDQLPNELLWVVLAETWCGDAAQVLPVLDKMASHTPKIEMHVVLRDEHPALMDLFLTNGTRSIPKLIIVDKVSGEVLGDFGPRPQGAKELIVAYKAAHGVVDDEAKAALQKWYLQDKGVSIQNEVVALLQPVKV</sequence>
<dbReference type="Gene3D" id="3.40.30.10">
    <property type="entry name" value="Glutaredoxin"/>
    <property type="match status" value="1"/>
</dbReference>
<keyword evidence="2" id="KW-1185">Reference proteome</keyword>
<name>A0A1M4WMT0_9FLAO</name>
<keyword evidence="1" id="KW-0413">Isomerase</keyword>
<dbReference type="SUPFAM" id="SSF52833">
    <property type="entry name" value="Thioredoxin-like"/>
    <property type="match status" value="1"/>
</dbReference>
<dbReference type="CDD" id="cd01659">
    <property type="entry name" value="TRX_superfamily"/>
    <property type="match status" value="1"/>
</dbReference>
<reference evidence="1 2" key="1">
    <citation type="submission" date="2016-11" db="EMBL/GenBank/DDBJ databases">
        <authorList>
            <person name="Jaros S."/>
            <person name="Januszkiewicz K."/>
            <person name="Wedrychowicz H."/>
        </authorList>
    </citation>
    <scope>NUCLEOTIDE SEQUENCE [LARGE SCALE GENOMIC DNA]</scope>
    <source>
        <strain evidence="1 2">DSM 25660</strain>
    </source>
</reference>
<dbReference type="AlphaFoldDB" id="A0A1M4WMT0"/>
<dbReference type="Proteomes" id="UP000184147">
    <property type="component" value="Unassembled WGS sequence"/>
</dbReference>
<dbReference type="OrthoDB" id="6120799at2"/>
<dbReference type="Pfam" id="PF14595">
    <property type="entry name" value="Thioredoxin_9"/>
    <property type="match status" value="1"/>
</dbReference>
<proteinExistence type="predicted"/>
<dbReference type="RefSeq" id="WP_073360843.1">
    <property type="nucleotide sequence ID" value="NZ_FQVQ01000001.1"/>
</dbReference>
<protein>
    <submittedName>
        <fullName evidence="1">Thiol-disulfide isomerase or thioredoxin</fullName>
    </submittedName>
</protein>
<dbReference type="InterPro" id="IPR036249">
    <property type="entry name" value="Thioredoxin-like_sf"/>
</dbReference>
<accession>A0A1M4WMT0</accession>
<dbReference type="EMBL" id="FQVQ01000001">
    <property type="protein sequence ID" value="SHE82497.1"/>
    <property type="molecule type" value="Genomic_DNA"/>
</dbReference>
<organism evidence="1 2">
    <name type="scientific">Flavobacterium fontis</name>
    <dbReference type="NCBI Taxonomy" id="1124188"/>
    <lineage>
        <taxon>Bacteria</taxon>
        <taxon>Pseudomonadati</taxon>
        <taxon>Bacteroidota</taxon>
        <taxon>Flavobacteriia</taxon>
        <taxon>Flavobacteriales</taxon>
        <taxon>Flavobacteriaceae</taxon>
        <taxon>Flavobacterium</taxon>
    </lineage>
</organism>
<dbReference type="STRING" id="1124188.SAMN05444377_101352"/>
<evidence type="ECO:0000313" key="2">
    <source>
        <dbReference type="Proteomes" id="UP000184147"/>
    </source>
</evidence>
<dbReference type="GO" id="GO:0016853">
    <property type="term" value="F:isomerase activity"/>
    <property type="evidence" value="ECO:0007669"/>
    <property type="project" value="UniProtKB-KW"/>
</dbReference>
<gene>
    <name evidence="1" type="ORF">SAMN05444377_101352</name>
</gene>
<evidence type="ECO:0000313" key="1">
    <source>
        <dbReference type="EMBL" id="SHE82497.1"/>
    </source>
</evidence>